<feature type="binding site" evidence="8">
    <location>
        <position position="175"/>
    </location>
    <ligand>
        <name>[4Fe-4S] cluster</name>
        <dbReference type="ChEBI" id="CHEBI:49883"/>
        <label>2</label>
        <note>4Fe-4S-S-AdoMet</note>
    </ligand>
</feature>
<feature type="binding site" evidence="8">
    <location>
        <position position="99"/>
    </location>
    <ligand>
        <name>[4Fe-4S] cluster</name>
        <dbReference type="ChEBI" id="CHEBI:49883"/>
        <label>1</label>
    </ligand>
</feature>
<evidence type="ECO:0000259" key="10">
    <source>
        <dbReference type="PROSITE" id="PS51918"/>
    </source>
</evidence>
<dbReference type="InterPro" id="IPR023404">
    <property type="entry name" value="rSAM_horseshoe"/>
</dbReference>
<dbReference type="InterPro" id="IPR002792">
    <property type="entry name" value="TRAM_dom"/>
</dbReference>
<dbReference type="NCBIfam" id="TIGR00089">
    <property type="entry name" value="MiaB/RimO family radical SAM methylthiotransferase"/>
    <property type="match status" value="1"/>
</dbReference>
<feature type="domain" description="MTTase N-terminal" evidence="9">
    <location>
        <begin position="24"/>
        <end position="136"/>
    </location>
</feature>
<dbReference type="Gene3D" id="3.40.50.12160">
    <property type="entry name" value="Methylthiotransferase, N-terminal domain"/>
    <property type="match status" value="1"/>
</dbReference>
<dbReference type="InterPro" id="IPR020612">
    <property type="entry name" value="Methylthiotransferase_CS"/>
</dbReference>
<feature type="binding site" evidence="8">
    <location>
        <position position="172"/>
    </location>
    <ligand>
        <name>[4Fe-4S] cluster</name>
        <dbReference type="ChEBI" id="CHEBI:49883"/>
        <label>2</label>
        <note>4Fe-4S-S-AdoMet</note>
    </ligand>
</feature>
<dbReference type="InterPro" id="IPR012340">
    <property type="entry name" value="NA-bd_OB-fold"/>
</dbReference>
<dbReference type="Pfam" id="PF00919">
    <property type="entry name" value="UPF0004"/>
    <property type="match status" value="1"/>
</dbReference>
<dbReference type="Pfam" id="PF04055">
    <property type="entry name" value="Radical_SAM"/>
    <property type="match status" value="1"/>
</dbReference>
<dbReference type="InterPro" id="IPR005840">
    <property type="entry name" value="Ribosomal_uS12_MeSTrfase_RimO"/>
</dbReference>
<comment type="catalytic activity">
    <reaction evidence="8">
        <text>L-aspartate(89)-[ribosomal protein uS12]-hydrogen + (sulfur carrier)-SH + AH2 + 2 S-adenosyl-L-methionine = 3-methylsulfanyl-L-aspartate(89)-[ribosomal protein uS12]-hydrogen + (sulfur carrier)-H + 5'-deoxyadenosine + L-methionine + A + S-adenosyl-L-homocysteine + 2 H(+)</text>
        <dbReference type="Rhea" id="RHEA:37087"/>
        <dbReference type="Rhea" id="RHEA-COMP:10460"/>
        <dbReference type="Rhea" id="RHEA-COMP:10461"/>
        <dbReference type="Rhea" id="RHEA-COMP:14737"/>
        <dbReference type="Rhea" id="RHEA-COMP:14739"/>
        <dbReference type="ChEBI" id="CHEBI:13193"/>
        <dbReference type="ChEBI" id="CHEBI:15378"/>
        <dbReference type="ChEBI" id="CHEBI:17319"/>
        <dbReference type="ChEBI" id="CHEBI:17499"/>
        <dbReference type="ChEBI" id="CHEBI:29917"/>
        <dbReference type="ChEBI" id="CHEBI:29961"/>
        <dbReference type="ChEBI" id="CHEBI:57844"/>
        <dbReference type="ChEBI" id="CHEBI:57856"/>
        <dbReference type="ChEBI" id="CHEBI:59789"/>
        <dbReference type="ChEBI" id="CHEBI:64428"/>
        <dbReference type="ChEBI" id="CHEBI:73599"/>
        <dbReference type="EC" id="2.8.4.4"/>
    </reaction>
</comment>
<evidence type="ECO:0000259" key="9">
    <source>
        <dbReference type="PROSITE" id="PS51449"/>
    </source>
</evidence>
<evidence type="ECO:0000256" key="8">
    <source>
        <dbReference type="HAMAP-Rule" id="MF_01865"/>
    </source>
</evidence>
<organism evidence="11 12">
    <name type="scientific">Aliarcobacter cibarius</name>
    <dbReference type="NCBI Taxonomy" id="255507"/>
    <lineage>
        <taxon>Bacteria</taxon>
        <taxon>Pseudomonadati</taxon>
        <taxon>Campylobacterota</taxon>
        <taxon>Epsilonproteobacteria</taxon>
        <taxon>Campylobacterales</taxon>
        <taxon>Arcobacteraceae</taxon>
        <taxon>Aliarcobacter</taxon>
    </lineage>
</organism>
<dbReference type="InterPro" id="IPR038135">
    <property type="entry name" value="Methylthiotransferase_N_sf"/>
</dbReference>
<comment type="subcellular location">
    <subcellularLocation>
        <location evidence="8">Cytoplasm</location>
    </subcellularLocation>
</comment>
<feature type="binding site" evidence="8">
    <location>
        <position position="168"/>
    </location>
    <ligand>
        <name>[4Fe-4S] cluster</name>
        <dbReference type="ChEBI" id="CHEBI:49883"/>
        <label>2</label>
        <note>4Fe-4S-S-AdoMet</note>
    </ligand>
</feature>
<dbReference type="EC" id="2.8.4.4" evidence="8"/>
<dbReference type="GO" id="GO:0103039">
    <property type="term" value="F:protein methylthiotransferase activity"/>
    <property type="evidence" value="ECO:0007669"/>
    <property type="project" value="UniProtKB-EC"/>
</dbReference>
<protein>
    <recommendedName>
        <fullName evidence="8">Ribosomal protein uS12 methylthiotransferase RimO</fullName>
        <shortName evidence="8">uS12 MTTase</shortName>
        <shortName evidence="8">uS12 methylthiotransferase</shortName>
        <ecNumber evidence="8">2.8.4.4</ecNumber>
    </recommendedName>
    <alternativeName>
        <fullName evidence="8">Ribosomal protein uS12 (aspartate-C(3))-methylthiotransferase</fullName>
    </alternativeName>
    <alternativeName>
        <fullName evidence="8">Ribosome maturation factor RimO</fullName>
    </alternativeName>
</protein>
<dbReference type="InterPro" id="IPR007197">
    <property type="entry name" value="rSAM"/>
</dbReference>
<proteinExistence type="inferred from homology"/>
<dbReference type="AlphaFoldDB" id="A0A7L5JRS7"/>
<dbReference type="PANTHER" id="PTHR43837:SF1">
    <property type="entry name" value="RIBOSOMAL PROTEIN US12 METHYLTHIOTRANSFERASE RIMO"/>
    <property type="match status" value="1"/>
</dbReference>
<evidence type="ECO:0000313" key="11">
    <source>
        <dbReference type="EMBL" id="QKJ27917.1"/>
    </source>
</evidence>
<comment type="function">
    <text evidence="8">Catalyzes the methylthiolation of an aspartic acid residue of ribosomal protein uS12.</text>
</comment>
<sequence length="460" mass="52496">MLKSIKIYEQEWTKMKFSEEKPKKKLHMVSLGCTKNLVDSEVMLGKLKDYELTDNESEADLIIVNTCGFIDSAKEESINTTLNLHNERKKDSVLVMAGCLSERYKDDLQKELTEIDIFTGVGDYDKIDKLVHEKRSSFSNEVFLASEENDRVITGSNYHAYVKLSEGCNQSCSFCAIPSFKGKLHSRTLESLVKEVTNLVKKGYKDFSFVSQDSSSYLRDLGHNDGLEQLIDAVEKIDGVQTARILYLYPSTTTHNLIDKITDSKVFVNYFDMPLQHISQNMLKIMKRGKGAEKLRELMQYMKSKPNSFVRTTFIAGHPGESEDDFEELCKFVEEFGFDRANVFSYSDEEGTAAETRNDKIEQEIIDERAEILGDIISQTTIKSLEDDIGKTFEVYIDGESDEHEYLLSARKIIWAPEIDGEIYINDNELEEQIIFGDKYLVTATELAGDKLLAKIIKKV</sequence>
<dbReference type="HAMAP" id="MF_01865">
    <property type="entry name" value="MTTase_RimO"/>
    <property type="match status" value="1"/>
</dbReference>
<dbReference type="InterPro" id="IPR013848">
    <property type="entry name" value="Methylthiotransferase_N"/>
</dbReference>
<dbReference type="SFLD" id="SFLDF00274">
    <property type="entry name" value="ribosomal_protein_S12_methylth"/>
    <property type="match status" value="1"/>
</dbReference>
<dbReference type="Gene3D" id="3.80.30.20">
    <property type="entry name" value="tm_1862 like domain"/>
    <property type="match status" value="1"/>
</dbReference>
<dbReference type="SFLD" id="SFLDG01061">
    <property type="entry name" value="methylthiotransferase"/>
    <property type="match status" value="1"/>
</dbReference>
<keyword evidence="6 8" id="KW-0408">Iron</keyword>
<keyword evidence="3 8" id="KW-0808">Transferase</keyword>
<evidence type="ECO:0000256" key="3">
    <source>
        <dbReference type="ARBA" id="ARBA00022679"/>
    </source>
</evidence>
<dbReference type="InterPro" id="IPR006638">
    <property type="entry name" value="Elp3/MiaA/NifB-like_rSAM"/>
</dbReference>
<dbReference type="SFLD" id="SFLDG01082">
    <property type="entry name" value="B12-binding_domain_containing"/>
    <property type="match status" value="1"/>
</dbReference>
<comment type="similarity">
    <text evidence="8">Belongs to the methylthiotransferase family. RimO subfamily.</text>
</comment>
<evidence type="ECO:0000256" key="4">
    <source>
        <dbReference type="ARBA" id="ARBA00022691"/>
    </source>
</evidence>
<dbReference type="EMBL" id="CP054051">
    <property type="protein sequence ID" value="QKJ27917.1"/>
    <property type="molecule type" value="Genomic_DNA"/>
</dbReference>
<dbReference type="InterPro" id="IPR005839">
    <property type="entry name" value="Methylthiotransferase"/>
</dbReference>
<dbReference type="Gene3D" id="2.40.50.140">
    <property type="entry name" value="Nucleic acid-binding proteins"/>
    <property type="match status" value="1"/>
</dbReference>
<comment type="cofactor">
    <cofactor evidence="8">
        <name>[4Fe-4S] cluster</name>
        <dbReference type="ChEBI" id="CHEBI:49883"/>
    </cofactor>
    <text evidence="8">Binds 2 [4Fe-4S] clusters. One cluster is coordinated with 3 cysteines and an exchangeable S-adenosyl-L-methionine.</text>
</comment>
<dbReference type="SUPFAM" id="SSF102114">
    <property type="entry name" value="Radical SAM enzymes"/>
    <property type="match status" value="1"/>
</dbReference>
<dbReference type="SFLD" id="SFLDS00029">
    <property type="entry name" value="Radical_SAM"/>
    <property type="match status" value="1"/>
</dbReference>
<dbReference type="GO" id="GO:0035599">
    <property type="term" value="F:aspartic acid methylthiotransferase activity"/>
    <property type="evidence" value="ECO:0007669"/>
    <property type="project" value="TreeGrafter"/>
</dbReference>
<evidence type="ECO:0000256" key="1">
    <source>
        <dbReference type="ARBA" id="ARBA00022485"/>
    </source>
</evidence>
<dbReference type="GO" id="GO:0005829">
    <property type="term" value="C:cytosol"/>
    <property type="evidence" value="ECO:0007669"/>
    <property type="project" value="TreeGrafter"/>
</dbReference>
<feature type="binding site" evidence="8">
    <location>
        <position position="33"/>
    </location>
    <ligand>
        <name>[4Fe-4S] cluster</name>
        <dbReference type="ChEBI" id="CHEBI:49883"/>
        <label>1</label>
    </ligand>
</feature>
<keyword evidence="2 8" id="KW-0963">Cytoplasm</keyword>
<keyword evidence="4 8" id="KW-0949">S-adenosyl-L-methionine</keyword>
<dbReference type="GO" id="GO:0046872">
    <property type="term" value="F:metal ion binding"/>
    <property type="evidence" value="ECO:0007669"/>
    <property type="project" value="UniProtKB-KW"/>
</dbReference>
<dbReference type="NCBIfam" id="TIGR01125">
    <property type="entry name" value="30S ribosomal protein S12 methylthiotransferase RimO"/>
    <property type="match status" value="1"/>
</dbReference>
<evidence type="ECO:0000256" key="2">
    <source>
        <dbReference type="ARBA" id="ARBA00022490"/>
    </source>
</evidence>
<feature type="binding site" evidence="8">
    <location>
        <position position="67"/>
    </location>
    <ligand>
        <name>[4Fe-4S] cluster</name>
        <dbReference type="ChEBI" id="CHEBI:49883"/>
        <label>1</label>
    </ligand>
</feature>
<dbReference type="GO" id="GO:0051539">
    <property type="term" value="F:4 iron, 4 sulfur cluster binding"/>
    <property type="evidence" value="ECO:0007669"/>
    <property type="project" value="UniProtKB-UniRule"/>
</dbReference>
<reference evidence="11 12" key="1">
    <citation type="submission" date="2020-05" db="EMBL/GenBank/DDBJ databases">
        <title>Complete genome sequencing of Campylobacter and Arcobacter type strains.</title>
        <authorList>
            <person name="Miller W.G."/>
            <person name="Yee E."/>
        </authorList>
    </citation>
    <scope>NUCLEOTIDE SEQUENCE [LARGE SCALE GENOMIC DNA]</scope>
    <source>
        <strain evidence="11 12">LMG 21996</strain>
    </source>
</reference>
<dbReference type="PROSITE" id="PS51918">
    <property type="entry name" value="RADICAL_SAM"/>
    <property type="match status" value="1"/>
</dbReference>
<dbReference type="Proteomes" id="UP000509513">
    <property type="component" value="Chromosome"/>
</dbReference>
<accession>A0A7L5JRS7</accession>
<keyword evidence="1 8" id="KW-0004">4Fe-4S</keyword>
<keyword evidence="7 8" id="KW-0411">Iron-sulfur</keyword>
<evidence type="ECO:0000256" key="7">
    <source>
        <dbReference type="ARBA" id="ARBA00023014"/>
    </source>
</evidence>
<dbReference type="PROSITE" id="PS01278">
    <property type="entry name" value="MTTASE_RADICAL"/>
    <property type="match status" value="1"/>
</dbReference>
<keyword evidence="5 8" id="KW-0479">Metal-binding</keyword>
<dbReference type="InterPro" id="IPR058240">
    <property type="entry name" value="rSAM_sf"/>
</dbReference>
<dbReference type="CDD" id="cd01335">
    <property type="entry name" value="Radical_SAM"/>
    <property type="match status" value="1"/>
</dbReference>
<evidence type="ECO:0000256" key="6">
    <source>
        <dbReference type="ARBA" id="ARBA00023004"/>
    </source>
</evidence>
<dbReference type="KEGG" id="acib:ACBT_2025"/>
<dbReference type="Pfam" id="PF18693">
    <property type="entry name" value="TRAM_2"/>
    <property type="match status" value="1"/>
</dbReference>
<evidence type="ECO:0000256" key="5">
    <source>
        <dbReference type="ARBA" id="ARBA00022723"/>
    </source>
</evidence>
<evidence type="ECO:0000313" key="12">
    <source>
        <dbReference type="Proteomes" id="UP000509513"/>
    </source>
</evidence>
<name>A0A7L5JRS7_9BACT</name>
<gene>
    <name evidence="8" type="primary">rimO</name>
    <name evidence="11" type="ORF">ACBT_2025</name>
</gene>
<feature type="domain" description="Radical SAM core" evidence="10">
    <location>
        <begin position="154"/>
        <end position="383"/>
    </location>
</feature>
<dbReference type="PANTHER" id="PTHR43837">
    <property type="entry name" value="RIBOSOMAL PROTEIN S12 METHYLTHIOTRANSFERASE RIMO"/>
    <property type="match status" value="1"/>
</dbReference>
<dbReference type="SMART" id="SM00729">
    <property type="entry name" value="Elp3"/>
    <property type="match status" value="1"/>
</dbReference>
<dbReference type="GO" id="GO:0006400">
    <property type="term" value="P:tRNA modification"/>
    <property type="evidence" value="ECO:0007669"/>
    <property type="project" value="InterPro"/>
</dbReference>
<dbReference type="PROSITE" id="PS51449">
    <property type="entry name" value="MTTASE_N"/>
    <property type="match status" value="1"/>
</dbReference>